<dbReference type="PROSITE" id="PS00018">
    <property type="entry name" value="EF_HAND_1"/>
    <property type="match status" value="1"/>
</dbReference>
<name>A0A8H5M357_9AGAR</name>
<evidence type="ECO:0000256" key="1">
    <source>
        <dbReference type="ARBA" id="ARBA00004496"/>
    </source>
</evidence>
<evidence type="ECO:0000256" key="8">
    <source>
        <dbReference type="SAM" id="SignalP"/>
    </source>
</evidence>
<protein>
    <recommendedName>
        <fullName evidence="3">protein-L-isoaspartate(D-aspartate) O-methyltransferase</fullName>
        <ecNumber evidence="3">2.1.1.77</ecNumber>
    </recommendedName>
</protein>
<keyword evidence="5" id="KW-0489">Methyltransferase</keyword>
<reference evidence="9 10" key="1">
    <citation type="journal article" date="2020" name="ISME J.">
        <title>Uncovering the hidden diversity of litter-decomposition mechanisms in mushroom-forming fungi.</title>
        <authorList>
            <person name="Floudas D."/>
            <person name="Bentzer J."/>
            <person name="Ahren D."/>
            <person name="Johansson T."/>
            <person name="Persson P."/>
            <person name="Tunlid A."/>
        </authorList>
    </citation>
    <scope>NUCLEOTIDE SEQUENCE [LARGE SCALE GENOMIC DNA]</scope>
    <source>
        <strain evidence="9 10">CBS 661.87</strain>
    </source>
</reference>
<feature type="signal peptide" evidence="8">
    <location>
        <begin position="1"/>
        <end position="17"/>
    </location>
</feature>
<keyword evidence="7" id="KW-0949">S-adenosyl-L-methionine</keyword>
<keyword evidence="8" id="KW-0732">Signal</keyword>
<dbReference type="EMBL" id="JAACJP010000017">
    <property type="protein sequence ID" value="KAF5379011.1"/>
    <property type="molecule type" value="Genomic_DNA"/>
</dbReference>
<dbReference type="GO" id="GO:0005737">
    <property type="term" value="C:cytoplasm"/>
    <property type="evidence" value="ECO:0007669"/>
    <property type="project" value="UniProtKB-SubCell"/>
</dbReference>
<keyword evidence="10" id="KW-1185">Reference proteome</keyword>
<evidence type="ECO:0000313" key="9">
    <source>
        <dbReference type="EMBL" id="KAF5379011.1"/>
    </source>
</evidence>
<keyword evidence="4" id="KW-0963">Cytoplasm</keyword>
<gene>
    <name evidence="9" type="ORF">D9615_006054</name>
</gene>
<accession>A0A8H5M357</accession>
<evidence type="ECO:0000256" key="6">
    <source>
        <dbReference type="ARBA" id="ARBA00022679"/>
    </source>
</evidence>
<sequence>MLNFLNALIQLTSTTMAWRCTGKSNKELISNMATAGIFKSDQVANVDRANYVRHATHFAFSKIHPHPEANLIPEQSGMPQQSARRTWSVPLQSQLPIPLTPPPSQHAYATEHLLPYLRPGARVLDVGSGSGYLCAVLHHLVGPTGKVVGIEHIPELVDWSVDNLKKDGLGKALEDGSIVVVAGDGRKGPYDAIHVGAAAPTLPNELVEQLACPGRMFIPVGTYSQYIQHVDKDANGKVTHKEVMGVSYVPLTDQEKQRGV</sequence>
<comment type="subcellular location">
    <subcellularLocation>
        <location evidence="1">Cytoplasm</location>
    </subcellularLocation>
</comment>
<comment type="caution">
    <text evidence="9">The sequence shown here is derived from an EMBL/GenBank/DDBJ whole genome shotgun (WGS) entry which is preliminary data.</text>
</comment>
<dbReference type="GO" id="GO:0004719">
    <property type="term" value="F:protein-L-isoaspartate (D-aspartate) O-methyltransferase activity"/>
    <property type="evidence" value="ECO:0007669"/>
    <property type="project" value="UniProtKB-EC"/>
</dbReference>
<comment type="similarity">
    <text evidence="2">Belongs to the methyltransferase superfamily. L-isoaspartyl/D-aspartyl protein methyltransferase family.</text>
</comment>
<dbReference type="PANTHER" id="PTHR11579:SF0">
    <property type="entry name" value="PROTEIN-L-ISOASPARTATE(D-ASPARTATE) O-METHYLTRANSFERASE"/>
    <property type="match status" value="1"/>
</dbReference>
<dbReference type="PANTHER" id="PTHR11579">
    <property type="entry name" value="PROTEIN-L-ISOASPARTATE O-METHYLTRANSFERASE"/>
    <property type="match status" value="1"/>
</dbReference>
<feature type="chain" id="PRO_5034820748" description="protein-L-isoaspartate(D-aspartate) O-methyltransferase" evidence="8">
    <location>
        <begin position="18"/>
        <end position="260"/>
    </location>
</feature>
<evidence type="ECO:0000313" key="10">
    <source>
        <dbReference type="Proteomes" id="UP000565441"/>
    </source>
</evidence>
<evidence type="ECO:0000256" key="2">
    <source>
        <dbReference type="ARBA" id="ARBA00005369"/>
    </source>
</evidence>
<evidence type="ECO:0000256" key="7">
    <source>
        <dbReference type="ARBA" id="ARBA00022691"/>
    </source>
</evidence>
<dbReference type="InterPro" id="IPR018247">
    <property type="entry name" value="EF_Hand_1_Ca_BS"/>
</dbReference>
<dbReference type="Proteomes" id="UP000565441">
    <property type="component" value="Unassembled WGS sequence"/>
</dbReference>
<dbReference type="Gene3D" id="3.40.50.150">
    <property type="entry name" value="Vaccinia Virus protein VP39"/>
    <property type="match status" value="1"/>
</dbReference>
<dbReference type="AlphaFoldDB" id="A0A8H5M357"/>
<dbReference type="OrthoDB" id="73890at2759"/>
<organism evidence="9 10">
    <name type="scientific">Tricholomella constricta</name>
    <dbReference type="NCBI Taxonomy" id="117010"/>
    <lineage>
        <taxon>Eukaryota</taxon>
        <taxon>Fungi</taxon>
        <taxon>Dikarya</taxon>
        <taxon>Basidiomycota</taxon>
        <taxon>Agaricomycotina</taxon>
        <taxon>Agaricomycetes</taxon>
        <taxon>Agaricomycetidae</taxon>
        <taxon>Agaricales</taxon>
        <taxon>Tricholomatineae</taxon>
        <taxon>Lyophyllaceae</taxon>
        <taxon>Tricholomella</taxon>
    </lineage>
</organism>
<evidence type="ECO:0000256" key="4">
    <source>
        <dbReference type="ARBA" id="ARBA00022490"/>
    </source>
</evidence>
<evidence type="ECO:0000256" key="5">
    <source>
        <dbReference type="ARBA" id="ARBA00022603"/>
    </source>
</evidence>
<dbReference type="EC" id="2.1.1.77" evidence="3"/>
<dbReference type="SUPFAM" id="SSF53335">
    <property type="entry name" value="S-adenosyl-L-methionine-dependent methyltransferases"/>
    <property type="match status" value="1"/>
</dbReference>
<keyword evidence="6" id="KW-0808">Transferase</keyword>
<dbReference type="GO" id="GO:0032259">
    <property type="term" value="P:methylation"/>
    <property type="evidence" value="ECO:0007669"/>
    <property type="project" value="UniProtKB-KW"/>
</dbReference>
<evidence type="ECO:0000256" key="3">
    <source>
        <dbReference type="ARBA" id="ARBA00011890"/>
    </source>
</evidence>
<proteinExistence type="inferred from homology"/>
<dbReference type="InterPro" id="IPR000682">
    <property type="entry name" value="PCMT"/>
</dbReference>
<dbReference type="InterPro" id="IPR029063">
    <property type="entry name" value="SAM-dependent_MTases_sf"/>
</dbReference>
<dbReference type="Pfam" id="PF01135">
    <property type="entry name" value="PCMT"/>
    <property type="match status" value="1"/>
</dbReference>
<dbReference type="CDD" id="cd02440">
    <property type="entry name" value="AdoMet_MTases"/>
    <property type="match status" value="1"/>
</dbReference>